<dbReference type="AlphaFoldDB" id="A0A5D2JB79"/>
<evidence type="ECO:0000313" key="1">
    <source>
        <dbReference type="EMBL" id="TYH52201.1"/>
    </source>
</evidence>
<organism evidence="1 2">
    <name type="scientific">Gossypium tomentosum</name>
    <name type="common">Hawaiian cotton</name>
    <name type="synonym">Gossypium sandvicense</name>
    <dbReference type="NCBI Taxonomy" id="34277"/>
    <lineage>
        <taxon>Eukaryota</taxon>
        <taxon>Viridiplantae</taxon>
        <taxon>Streptophyta</taxon>
        <taxon>Embryophyta</taxon>
        <taxon>Tracheophyta</taxon>
        <taxon>Spermatophyta</taxon>
        <taxon>Magnoliopsida</taxon>
        <taxon>eudicotyledons</taxon>
        <taxon>Gunneridae</taxon>
        <taxon>Pentapetalae</taxon>
        <taxon>rosids</taxon>
        <taxon>malvids</taxon>
        <taxon>Malvales</taxon>
        <taxon>Malvaceae</taxon>
        <taxon>Malvoideae</taxon>
        <taxon>Gossypium</taxon>
    </lineage>
</organism>
<proteinExistence type="predicted"/>
<keyword evidence="2" id="KW-1185">Reference proteome</keyword>
<evidence type="ECO:0000313" key="2">
    <source>
        <dbReference type="Proteomes" id="UP000322667"/>
    </source>
</evidence>
<name>A0A5D2JB79_GOSTO</name>
<protein>
    <submittedName>
        <fullName evidence="1">Uncharacterized protein</fullName>
    </submittedName>
</protein>
<accession>A0A5D2JB79</accession>
<dbReference type="EMBL" id="CM017631">
    <property type="protein sequence ID" value="TYH52201.1"/>
    <property type="molecule type" value="Genomic_DNA"/>
</dbReference>
<sequence>MKNSSVITGAFIIGYTDECWAHIFVGSTDQRKAHLLSVISTNARHTHCQFYRLALSAIH</sequence>
<reference evidence="1 2" key="1">
    <citation type="submission" date="2019-07" db="EMBL/GenBank/DDBJ databases">
        <title>WGS assembly of Gossypium tomentosum.</title>
        <authorList>
            <person name="Chen Z.J."/>
            <person name="Sreedasyam A."/>
            <person name="Ando A."/>
            <person name="Song Q."/>
            <person name="De L."/>
            <person name="Hulse-Kemp A."/>
            <person name="Ding M."/>
            <person name="Ye W."/>
            <person name="Kirkbride R."/>
            <person name="Jenkins J."/>
            <person name="Plott C."/>
            <person name="Lovell J."/>
            <person name="Lin Y.-M."/>
            <person name="Vaughn R."/>
            <person name="Liu B."/>
            <person name="Li W."/>
            <person name="Simpson S."/>
            <person name="Scheffler B."/>
            <person name="Saski C."/>
            <person name="Grover C."/>
            <person name="Hu G."/>
            <person name="Conover J."/>
            <person name="Carlson J."/>
            <person name="Shu S."/>
            <person name="Boston L."/>
            <person name="Williams M."/>
            <person name="Peterson D."/>
            <person name="Mcgee K."/>
            <person name="Jones D."/>
            <person name="Wendel J."/>
            <person name="Stelly D."/>
            <person name="Grimwood J."/>
            <person name="Schmutz J."/>
        </authorList>
    </citation>
    <scope>NUCLEOTIDE SEQUENCE [LARGE SCALE GENOMIC DNA]</scope>
    <source>
        <strain evidence="1">7179.01</strain>
    </source>
</reference>
<dbReference type="Proteomes" id="UP000322667">
    <property type="component" value="Chromosome D09"/>
</dbReference>
<gene>
    <name evidence="1" type="ORF">ES332_D09G010900v1</name>
</gene>